<keyword evidence="3" id="KW-1185">Reference proteome</keyword>
<dbReference type="InterPro" id="IPR029058">
    <property type="entry name" value="AB_hydrolase_fold"/>
</dbReference>
<evidence type="ECO:0000313" key="3">
    <source>
        <dbReference type="Proteomes" id="UP000028702"/>
    </source>
</evidence>
<dbReference type="SUPFAM" id="SSF53474">
    <property type="entry name" value="alpha/beta-Hydrolases"/>
    <property type="match status" value="1"/>
</dbReference>
<proteinExistence type="predicted"/>
<dbReference type="PANTHER" id="PTHR43798">
    <property type="entry name" value="MONOACYLGLYCEROL LIPASE"/>
    <property type="match status" value="1"/>
</dbReference>
<dbReference type="InterPro" id="IPR000639">
    <property type="entry name" value="Epox_hydrolase-like"/>
</dbReference>
<dbReference type="eggNOG" id="COG2267">
    <property type="taxonomic scope" value="Bacteria"/>
</dbReference>
<evidence type="ECO:0000313" key="2">
    <source>
        <dbReference type="EMBL" id="GAK43578.1"/>
    </source>
</evidence>
<reference evidence="2 3" key="1">
    <citation type="submission" date="2014-07" db="EMBL/GenBank/DDBJ databases">
        <title>Tepidicaulis marinum gen. nov., sp. nov., a novel marine bacterium denitrifying nitrate to nitrous oxide strictly under microaerobic conditions.</title>
        <authorList>
            <person name="Takeuchi M."/>
            <person name="Yamagishi T."/>
            <person name="Kamagata Y."/>
            <person name="Oshima K."/>
            <person name="Hattori M."/>
            <person name="Katayama T."/>
            <person name="Hanada S."/>
            <person name="Tamaki H."/>
            <person name="Marumo K."/>
            <person name="Maeda H."/>
            <person name="Nedachi M."/>
            <person name="Iwasaki W."/>
            <person name="Suwa Y."/>
            <person name="Sakata S."/>
        </authorList>
    </citation>
    <scope>NUCLEOTIDE SEQUENCE [LARGE SCALE GENOMIC DNA]</scope>
    <source>
        <strain evidence="2 3">MA2</strain>
    </source>
</reference>
<evidence type="ECO:0000259" key="1">
    <source>
        <dbReference type="Pfam" id="PF00561"/>
    </source>
</evidence>
<dbReference type="GO" id="GO:0016020">
    <property type="term" value="C:membrane"/>
    <property type="evidence" value="ECO:0007669"/>
    <property type="project" value="TreeGrafter"/>
</dbReference>
<dbReference type="Proteomes" id="UP000028702">
    <property type="component" value="Unassembled WGS sequence"/>
</dbReference>
<dbReference type="GO" id="GO:0016787">
    <property type="term" value="F:hydrolase activity"/>
    <property type="evidence" value="ECO:0007669"/>
    <property type="project" value="UniProtKB-KW"/>
</dbReference>
<dbReference type="PRINTS" id="PR00412">
    <property type="entry name" value="EPOXHYDRLASE"/>
</dbReference>
<dbReference type="PANTHER" id="PTHR43798:SF33">
    <property type="entry name" value="HYDROLASE, PUTATIVE (AFU_ORTHOLOGUE AFUA_2G14860)-RELATED"/>
    <property type="match status" value="1"/>
</dbReference>
<feature type="domain" description="AB hydrolase-1" evidence="1">
    <location>
        <begin position="65"/>
        <end position="300"/>
    </location>
</feature>
<comment type="caution">
    <text evidence="2">The sequence shown here is derived from an EMBL/GenBank/DDBJ whole genome shotgun (WGS) entry which is preliminary data.</text>
</comment>
<dbReference type="AlphaFoldDB" id="A0A081B6B0"/>
<keyword evidence="2" id="KW-0378">Hydrolase</keyword>
<protein>
    <submittedName>
        <fullName evidence="2">Alpha/beta hydrolase fold protein</fullName>
    </submittedName>
</protein>
<gene>
    <name evidence="2" type="ORF">M2A_0077</name>
</gene>
<dbReference type="InterPro" id="IPR050266">
    <property type="entry name" value="AB_hydrolase_sf"/>
</dbReference>
<dbReference type="Pfam" id="PF00561">
    <property type="entry name" value="Abhydrolase_1"/>
    <property type="match status" value="1"/>
</dbReference>
<name>A0A081B6B0_9HYPH</name>
<dbReference type="InterPro" id="IPR000073">
    <property type="entry name" value="AB_hydrolase_1"/>
</dbReference>
<organism evidence="2 3">
    <name type="scientific">Tepidicaulis marinus</name>
    <dbReference type="NCBI Taxonomy" id="1333998"/>
    <lineage>
        <taxon>Bacteria</taxon>
        <taxon>Pseudomonadati</taxon>
        <taxon>Pseudomonadota</taxon>
        <taxon>Alphaproteobacteria</taxon>
        <taxon>Hyphomicrobiales</taxon>
        <taxon>Parvibaculaceae</taxon>
        <taxon>Tepidicaulis</taxon>
    </lineage>
</organism>
<dbReference type="EMBL" id="BBIO01000001">
    <property type="protein sequence ID" value="GAK43578.1"/>
    <property type="molecule type" value="Genomic_DNA"/>
</dbReference>
<dbReference type="PRINTS" id="PR00111">
    <property type="entry name" value="ABHYDROLASE"/>
</dbReference>
<dbReference type="RefSeq" id="WP_045441620.1">
    <property type="nucleotide sequence ID" value="NZ_BBIO01000001.1"/>
</dbReference>
<sequence length="316" mass="34592">MIKKILGGLAVLLVLAVAVLGILLFRPALDKQDLAKYAGPQSQFLELPDGAVAHYRDQGNKNGKILVLVHGSNASLHTWEPWVEELGDTFRLITVDMPGHGLTGAIPSDDYSRASMAHFLDAVMRELGLTGFALGGNSMGGGIAAHYTIAYPEKVSHLILVSSGGFPASPDREVPLAFRMASTPIVKDLMPYMGSRAMVEDGLKNVIVDDTLVTEEMIDRYSDLNRYKGNREAMVQRFSLYGMKDDVLPARLGEIDVPTLILWGEKDFLIPVENAYKFDEAISNSTLVIYENAGHIAMEEVPEQSAADVRAFLEKQ</sequence>
<dbReference type="Gene3D" id="3.40.50.1820">
    <property type="entry name" value="alpha/beta hydrolase"/>
    <property type="match status" value="1"/>
</dbReference>
<accession>A0A081B6B0</accession>
<dbReference type="STRING" id="1333998.M2A_0077"/>